<protein>
    <recommendedName>
        <fullName evidence="1">Phosphotyrosine protein phosphatase I domain-containing protein</fullName>
    </recommendedName>
</protein>
<evidence type="ECO:0000313" key="3">
    <source>
        <dbReference type="Proteomes" id="UP001341259"/>
    </source>
</evidence>
<evidence type="ECO:0000259" key="1">
    <source>
        <dbReference type="Pfam" id="PF01451"/>
    </source>
</evidence>
<dbReference type="EMBL" id="CP107906">
    <property type="protein sequence ID" value="WUG96123.1"/>
    <property type="molecule type" value="Genomic_DNA"/>
</dbReference>
<keyword evidence="3" id="KW-1185">Reference proteome</keyword>
<name>A0ABZ1NWI0_STRVL</name>
<feature type="domain" description="Phosphotyrosine protein phosphatase I" evidence="1">
    <location>
        <begin position="11"/>
        <end position="63"/>
    </location>
</feature>
<accession>A0ABZ1NWI0</accession>
<dbReference type="Proteomes" id="UP001341259">
    <property type="component" value="Chromosome"/>
</dbReference>
<dbReference type="SUPFAM" id="SSF52788">
    <property type="entry name" value="Phosphotyrosine protein phosphatases I"/>
    <property type="match status" value="1"/>
</dbReference>
<dbReference type="RefSeq" id="WP_328342036.1">
    <property type="nucleotide sequence ID" value="NZ_CP107906.1"/>
</dbReference>
<dbReference type="InterPro" id="IPR023485">
    <property type="entry name" value="Ptyr_pPase"/>
</dbReference>
<proteinExistence type="predicted"/>
<reference evidence="2 3" key="1">
    <citation type="submission" date="2022-10" db="EMBL/GenBank/DDBJ databases">
        <title>The complete genomes of actinobacterial strains from the NBC collection.</title>
        <authorList>
            <person name="Joergensen T.S."/>
            <person name="Alvarez Arevalo M."/>
            <person name="Sterndorff E.B."/>
            <person name="Faurdal D."/>
            <person name="Vuksanovic O."/>
            <person name="Mourched A.-S."/>
            <person name="Charusanti P."/>
            <person name="Shaw S."/>
            <person name="Blin K."/>
            <person name="Weber T."/>
        </authorList>
    </citation>
    <scope>NUCLEOTIDE SEQUENCE [LARGE SCALE GENOMIC DNA]</scope>
    <source>
        <strain evidence="2 3">NBC_00456</strain>
    </source>
</reference>
<gene>
    <name evidence="2" type="ORF">OHB29_25690</name>
</gene>
<dbReference type="InterPro" id="IPR036196">
    <property type="entry name" value="Ptyr_pPase_sf"/>
</dbReference>
<dbReference type="Gene3D" id="3.40.50.2300">
    <property type="match status" value="1"/>
</dbReference>
<sequence>MPPSAADRYRAGGHVVASSAGTLPTAELEPAVTQVLTEAGVDLTDASPKPLTDEVVQAADIVTVRHAPEADSA</sequence>
<dbReference type="Pfam" id="PF01451">
    <property type="entry name" value="LMWPc"/>
    <property type="match status" value="1"/>
</dbReference>
<organism evidence="2 3">
    <name type="scientific">Streptomyces violaceus</name>
    <name type="common">Streptomyces venezuelae</name>
    <dbReference type="NCBI Taxonomy" id="1936"/>
    <lineage>
        <taxon>Bacteria</taxon>
        <taxon>Bacillati</taxon>
        <taxon>Actinomycetota</taxon>
        <taxon>Actinomycetes</taxon>
        <taxon>Kitasatosporales</taxon>
        <taxon>Streptomycetaceae</taxon>
        <taxon>Streptomyces</taxon>
    </lineage>
</organism>
<evidence type="ECO:0000313" key="2">
    <source>
        <dbReference type="EMBL" id="WUG96123.1"/>
    </source>
</evidence>